<dbReference type="AlphaFoldDB" id="A0A6G1H6S6"/>
<organism evidence="1 2">
    <name type="scientific">Aulographum hederae CBS 113979</name>
    <dbReference type="NCBI Taxonomy" id="1176131"/>
    <lineage>
        <taxon>Eukaryota</taxon>
        <taxon>Fungi</taxon>
        <taxon>Dikarya</taxon>
        <taxon>Ascomycota</taxon>
        <taxon>Pezizomycotina</taxon>
        <taxon>Dothideomycetes</taxon>
        <taxon>Pleosporomycetidae</taxon>
        <taxon>Aulographales</taxon>
        <taxon>Aulographaceae</taxon>
    </lineage>
</organism>
<keyword evidence="2" id="KW-1185">Reference proteome</keyword>
<gene>
    <name evidence="1" type="ORF">K402DRAFT_19334</name>
</gene>
<reference evidence="1" key="1">
    <citation type="journal article" date="2020" name="Stud. Mycol.">
        <title>101 Dothideomycetes genomes: a test case for predicting lifestyles and emergence of pathogens.</title>
        <authorList>
            <person name="Haridas S."/>
            <person name="Albert R."/>
            <person name="Binder M."/>
            <person name="Bloem J."/>
            <person name="Labutti K."/>
            <person name="Salamov A."/>
            <person name="Andreopoulos B."/>
            <person name="Baker S."/>
            <person name="Barry K."/>
            <person name="Bills G."/>
            <person name="Bluhm B."/>
            <person name="Cannon C."/>
            <person name="Castanera R."/>
            <person name="Culley D."/>
            <person name="Daum C."/>
            <person name="Ezra D."/>
            <person name="Gonzalez J."/>
            <person name="Henrissat B."/>
            <person name="Kuo A."/>
            <person name="Liang C."/>
            <person name="Lipzen A."/>
            <person name="Lutzoni F."/>
            <person name="Magnuson J."/>
            <person name="Mondo S."/>
            <person name="Nolan M."/>
            <person name="Ohm R."/>
            <person name="Pangilinan J."/>
            <person name="Park H.-J."/>
            <person name="Ramirez L."/>
            <person name="Alfaro M."/>
            <person name="Sun H."/>
            <person name="Tritt A."/>
            <person name="Yoshinaga Y."/>
            <person name="Zwiers L.-H."/>
            <person name="Turgeon B."/>
            <person name="Goodwin S."/>
            <person name="Spatafora J."/>
            <person name="Crous P."/>
            <person name="Grigoriev I."/>
        </authorList>
    </citation>
    <scope>NUCLEOTIDE SEQUENCE</scope>
    <source>
        <strain evidence="1">CBS 113979</strain>
    </source>
</reference>
<dbReference type="Proteomes" id="UP000800041">
    <property type="component" value="Unassembled WGS sequence"/>
</dbReference>
<protein>
    <submittedName>
        <fullName evidence="1">Uncharacterized protein</fullName>
    </submittedName>
</protein>
<accession>A0A6G1H6S6</accession>
<evidence type="ECO:0000313" key="2">
    <source>
        <dbReference type="Proteomes" id="UP000800041"/>
    </source>
</evidence>
<name>A0A6G1H6S6_9PEZI</name>
<sequence>MVSFSLFQTPTSHVKSLLETHASRSHFQSQISYPFPPSTKQPLHLPVQRRHLHQTAASFRLCNYLSSATAHPRVLDFKYNSTYRHIRQNFKIDDISPAHDTPPHTLPSRTNARGIVNSDFSSAELEDPTHVRQHQYLLQRLCFLKIPFRVMQRICKFYVTTLLTARGFFTE</sequence>
<evidence type="ECO:0000313" key="1">
    <source>
        <dbReference type="EMBL" id="KAF1988757.1"/>
    </source>
</evidence>
<dbReference type="EMBL" id="ML977147">
    <property type="protein sequence ID" value="KAF1988757.1"/>
    <property type="molecule type" value="Genomic_DNA"/>
</dbReference>
<proteinExistence type="predicted"/>